<evidence type="ECO:0000256" key="4">
    <source>
        <dbReference type="ARBA" id="ARBA00023136"/>
    </source>
</evidence>
<evidence type="ECO:0000313" key="7">
    <source>
        <dbReference type="Proteomes" id="UP001596108"/>
    </source>
</evidence>
<evidence type="ECO:0000256" key="1">
    <source>
        <dbReference type="ARBA" id="ARBA00004141"/>
    </source>
</evidence>
<evidence type="ECO:0000313" key="6">
    <source>
        <dbReference type="EMBL" id="MFC5529827.1"/>
    </source>
</evidence>
<keyword evidence="3 5" id="KW-1133">Transmembrane helix</keyword>
<evidence type="ECO:0000256" key="5">
    <source>
        <dbReference type="SAM" id="Phobius"/>
    </source>
</evidence>
<accession>A0ABW0R223</accession>
<evidence type="ECO:0000256" key="2">
    <source>
        <dbReference type="ARBA" id="ARBA00022692"/>
    </source>
</evidence>
<dbReference type="InterPro" id="IPR032808">
    <property type="entry name" value="DoxX"/>
</dbReference>
<dbReference type="Proteomes" id="UP001596108">
    <property type="component" value="Unassembled WGS sequence"/>
</dbReference>
<reference evidence="7" key="1">
    <citation type="journal article" date="2019" name="Int. J. Syst. Evol. Microbiol.">
        <title>The Global Catalogue of Microorganisms (GCM) 10K type strain sequencing project: providing services to taxonomists for standard genome sequencing and annotation.</title>
        <authorList>
            <consortium name="The Broad Institute Genomics Platform"/>
            <consortium name="The Broad Institute Genome Sequencing Center for Infectious Disease"/>
            <person name="Wu L."/>
            <person name="Ma J."/>
        </authorList>
    </citation>
    <scope>NUCLEOTIDE SEQUENCE [LARGE SCALE GENOMIC DNA]</scope>
    <source>
        <strain evidence="7">CGMCC 1.18578</strain>
    </source>
</reference>
<organism evidence="6 7">
    <name type="scientific">Cohnella yongneupensis</name>
    <dbReference type="NCBI Taxonomy" id="425006"/>
    <lineage>
        <taxon>Bacteria</taxon>
        <taxon>Bacillati</taxon>
        <taxon>Bacillota</taxon>
        <taxon>Bacilli</taxon>
        <taxon>Bacillales</taxon>
        <taxon>Paenibacillaceae</taxon>
        <taxon>Cohnella</taxon>
    </lineage>
</organism>
<dbReference type="EMBL" id="JBHSNC010000031">
    <property type="protein sequence ID" value="MFC5529827.1"/>
    <property type="molecule type" value="Genomic_DNA"/>
</dbReference>
<dbReference type="Pfam" id="PF13564">
    <property type="entry name" value="DoxX_2"/>
    <property type="match status" value="1"/>
</dbReference>
<comment type="subcellular location">
    <subcellularLocation>
        <location evidence="1">Membrane</location>
        <topology evidence="1">Multi-pass membrane protein</topology>
    </subcellularLocation>
</comment>
<protein>
    <submittedName>
        <fullName evidence="6">DoxX family protein</fullName>
    </submittedName>
</protein>
<gene>
    <name evidence="6" type="ORF">ACFPQ4_10265</name>
</gene>
<feature type="transmembrane region" description="Helical" evidence="5">
    <location>
        <begin position="42"/>
        <end position="60"/>
    </location>
</feature>
<evidence type="ECO:0000256" key="3">
    <source>
        <dbReference type="ARBA" id="ARBA00022989"/>
    </source>
</evidence>
<feature type="transmembrane region" description="Helical" evidence="5">
    <location>
        <begin position="93"/>
        <end position="114"/>
    </location>
</feature>
<proteinExistence type="predicted"/>
<sequence length="122" mass="13257">MHILSIVIQSWLLFSMAFFSVSKLTGAKHQVDLFNSIKLPQGFRVITGIIQLIGSIGLIIGYWYPGIAAWTGVGICIMMLLACLSHIKVKHSFGTMFPAVLNLAIAIAVALLFADELAHPFG</sequence>
<comment type="caution">
    <text evidence="6">The sequence shown here is derived from an EMBL/GenBank/DDBJ whole genome shotgun (WGS) entry which is preliminary data.</text>
</comment>
<name>A0ABW0R223_9BACL</name>
<dbReference type="RefSeq" id="WP_378111749.1">
    <property type="nucleotide sequence ID" value="NZ_JBHSNC010000031.1"/>
</dbReference>
<keyword evidence="2 5" id="KW-0812">Transmembrane</keyword>
<keyword evidence="4 5" id="KW-0472">Membrane</keyword>
<keyword evidence="7" id="KW-1185">Reference proteome</keyword>
<feature type="transmembrane region" description="Helical" evidence="5">
    <location>
        <begin position="67"/>
        <end position="87"/>
    </location>
</feature>